<dbReference type="OrthoDB" id="477744at2"/>
<dbReference type="PRINTS" id="PR00090">
    <property type="entry name" value="RNGDIOXGNASE"/>
</dbReference>
<dbReference type="GO" id="GO:0004497">
    <property type="term" value="F:monooxygenase activity"/>
    <property type="evidence" value="ECO:0007669"/>
    <property type="project" value="UniProtKB-ARBA"/>
</dbReference>
<gene>
    <name evidence="8" type="ORF">Dacsa_3542</name>
</gene>
<dbReference type="InterPro" id="IPR001663">
    <property type="entry name" value="Rng_hydr_dOase-A"/>
</dbReference>
<sequence length="364" mass="42533">MKTNLGSILDQDNPQKFLPASLYTDPNLLPLETKQIFRRTWLYMGDADQLFDRNNIFVTEVANTSILLIKTQENSINAYYNVCPHRASLLCPESGRHSDWKIVCPYHAWVYDLEGKLIGTPAKDRFPETFALEDYPLKSIRCQQWEKFVFICFDETAPSLEAFLGEIPKTIQGYRQPETKQLFQQNYKVNCNWKVYHDNTLCDYHVPIVHKYTLNKIQGSVRNYQHQFNRYVNLLYTPTTEQWQKDHPILDTIVSEKARYGFFTYGIFPNLHLLALPNGVLAWIRIDPLTTDTCEVNLEIYGIPNFSPLAETLREEFETFMKEDMVVTEMVQKGYESGGYEAGIANQLEDRILHQQQLIREFLV</sequence>
<evidence type="ECO:0000256" key="2">
    <source>
        <dbReference type="ARBA" id="ARBA00022714"/>
    </source>
</evidence>
<protein>
    <submittedName>
        <fullName evidence="8">Ring-hydroxylating dioxygenase, large terminal subunit</fullName>
    </submittedName>
</protein>
<evidence type="ECO:0000256" key="4">
    <source>
        <dbReference type="ARBA" id="ARBA00023002"/>
    </source>
</evidence>
<dbReference type="InterPro" id="IPR017941">
    <property type="entry name" value="Rieske_2Fe-2S"/>
</dbReference>
<dbReference type="GO" id="GO:0005506">
    <property type="term" value="F:iron ion binding"/>
    <property type="evidence" value="ECO:0007669"/>
    <property type="project" value="InterPro"/>
</dbReference>
<dbReference type="EMBL" id="CP003944">
    <property type="protein sequence ID" value="AFZ52028.1"/>
    <property type="molecule type" value="Genomic_DNA"/>
</dbReference>
<comment type="cofactor">
    <cofactor evidence="1">
        <name>Fe cation</name>
        <dbReference type="ChEBI" id="CHEBI:24875"/>
    </cofactor>
</comment>
<feature type="domain" description="Rieske" evidence="7">
    <location>
        <begin position="41"/>
        <end position="140"/>
    </location>
</feature>
<dbReference type="SUPFAM" id="SSF55961">
    <property type="entry name" value="Bet v1-like"/>
    <property type="match status" value="1"/>
</dbReference>
<dbReference type="KEGG" id="dsl:Dacsa_3542"/>
<dbReference type="Proteomes" id="UP000010482">
    <property type="component" value="Chromosome"/>
</dbReference>
<dbReference type="CDD" id="cd00680">
    <property type="entry name" value="RHO_alpha_C"/>
    <property type="match status" value="1"/>
</dbReference>
<organism evidence="8 9">
    <name type="scientific">Dactylococcopsis salina (strain PCC 8305)</name>
    <name type="common">Myxobactron salinum</name>
    <dbReference type="NCBI Taxonomy" id="13035"/>
    <lineage>
        <taxon>Bacteria</taxon>
        <taxon>Bacillati</taxon>
        <taxon>Cyanobacteriota</taxon>
        <taxon>Cyanophyceae</taxon>
        <taxon>Nodosilineales</taxon>
        <taxon>Cymatolegaceae</taxon>
        <taxon>Dactylococcopsis</taxon>
    </lineage>
</organism>
<name>K9Z0X4_DACS8</name>
<keyword evidence="5" id="KW-0408">Iron</keyword>
<dbReference type="RefSeq" id="WP_015231002.1">
    <property type="nucleotide sequence ID" value="NC_019780.1"/>
</dbReference>
<dbReference type="CDD" id="cd03469">
    <property type="entry name" value="Rieske_RO_Alpha_N"/>
    <property type="match status" value="1"/>
</dbReference>
<dbReference type="SUPFAM" id="SSF50022">
    <property type="entry name" value="ISP domain"/>
    <property type="match status" value="1"/>
</dbReference>
<dbReference type="Gene3D" id="2.102.10.10">
    <property type="entry name" value="Rieske [2Fe-2S] iron-sulphur domain"/>
    <property type="match status" value="1"/>
</dbReference>
<keyword evidence="9" id="KW-1185">Reference proteome</keyword>
<evidence type="ECO:0000256" key="6">
    <source>
        <dbReference type="ARBA" id="ARBA00023014"/>
    </source>
</evidence>
<keyword evidence="3" id="KW-0479">Metal-binding</keyword>
<dbReference type="PANTHER" id="PTHR43756">
    <property type="entry name" value="CHOLINE MONOOXYGENASE, CHLOROPLASTIC"/>
    <property type="match status" value="1"/>
</dbReference>
<dbReference type="PROSITE" id="PS51296">
    <property type="entry name" value="RIESKE"/>
    <property type="match status" value="1"/>
</dbReference>
<evidence type="ECO:0000313" key="8">
    <source>
        <dbReference type="EMBL" id="AFZ52028.1"/>
    </source>
</evidence>
<dbReference type="InterPro" id="IPR015879">
    <property type="entry name" value="Ring_hydroxy_dOase_asu_C_dom"/>
</dbReference>
<proteinExistence type="predicted"/>
<evidence type="ECO:0000313" key="9">
    <source>
        <dbReference type="Proteomes" id="UP000010482"/>
    </source>
</evidence>
<evidence type="ECO:0000256" key="5">
    <source>
        <dbReference type="ARBA" id="ARBA00023004"/>
    </source>
</evidence>
<reference evidence="8" key="1">
    <citation type="submission" date="2012-04" db="EMBL/GenBank/DDBJ databases">
        <title>Finished genome of Dactylococcopsis salina PCC 8305.</title>
        <authorList>
            <consortium name="US DOE Joint Genome Institute"/>
            <person name="Gugger M."/>
            <person name="Coursin T."/>
            <person name="Rippka R."/>
            <person name="Tandeau De Marsac N."/>
            <person name="Huntemann M."/>
            <person name="Wei C.-L."/>
            <person name="Han J."/>
            <person name="Detter J.C."/>
            <person name="Han C."/>
            <person name="Tapia R."/>
            <person name="Daligault H."/>
            <person name="Chen A."/>
            <person name="Krypides N."/>
            <person name="Mavromatis K."/>
            <person name="Markowitz V."/>
            <person name="Szeto E."/>
            <person name="Ivanova N."/>
            <person name="Ovchinnikova G."/>
            <person name="Pagani I."/>
            <person name="Pati A."/>
            <person name="Goodwin L."/>
            <person name="Peters L."/>
            <person name="Pitluck S."/>
            <person name="Woyke T."/>
            <person name="Kerfeld C."/>
        </authorList>
    </citation>
    <scope>NUCLEOTIDE SEQUENCE [LARGE SCALE GENOMIC DNA]</scope>
    <source>
        <strain evidence="8">PCC 8305</strain>
    </source>
</reference>
<keyword evidence="4" id="KW-0560">Oxidoreductase</keyword>
<dbReference type="Pfam" id="PF00848">
    <property type="entry name" value="Ring_hydroxyl_A"/>
    <property type="match status" value="1"/>
</dbReference>
<dbReference type="GO" id="GO:0051537">
    <property type="term" value="F:2 iron, 2 sulfur cluster binding"/>
    <property type="evidence" value="ECO:0007669"/>
    <property type="project" value="UniProtKB-KW"/>
</dbReference>
<dbReference type="eggNOG" id="COG4638">
    <property type="taxonomic scope" value="Bacteria"/>
</dbReference>
<dbReference type="InterPro" id="IPR036922">
    <property type="entry name" value="Rieske_2Fe-2S_sf"/>
</dbReference>
<dbReference type="Pfam" id="PF00355">
    <property type="entry name" value="Rieske"/>
    <property type="match status" value="1"/>
</dbReference>
<dbReference type="PANTHER" id="PTHR43756:SF5">
    <property type="entry name" value="CHOLINE MONOOXYGENASE, CHLOROPLASTIC"/>
    <property type="match status" value="1"/>
</dbReference>
<dbReference type="GO" id="GO:0051213">
    <property type="term" value="F:dioxygenase activity"/>
    <property type="evidence" value="ECO:0007669"/>
    <property type="project" value="UniProtKB-KW"/>
</dbReference>
<evidence type="ECO:0000256" key="1">
    <source>
        <dbReference type="ARBA" id="ARBA00001962"/>
    </source>
</evidence>
<dbReference type="Gene3D" id="3.90.380.10">
    <property type="entry name" value="Naphthalene 1,2-dioxygenase Alpha Subunit, Chain A, domain 1"/>
    <property type="match status" value="1"/>
</dbReference>
<keyword evidence="2" id="KW-0001">2Fe-2S</keyword>
<dbReference type="AlphaFoldDB" id="K9Z0X4"/>
<keyword evidence="8" id="KW-0223">Dioxygenase</keyword>
<dbReference type="HOGENOM" id="CLU_026244_3_0_3"/>
<evidence type="ECO:0000256" key="3">
    <source>
        <dbReference type="ARBA" id="ARBA00022723"/>
    </source>
</evidence>
<accession>K9Z0X4</accession>
<dbReference type="STRING" id="13035.Dacsa_3542"/>
<dbReference type="GO" id="GO:0016705">
    <property type="term" value="F:oxidoreductase activity, acting on paired donors, with incorporation or reduction of molecular oxygen"/>
    <property type="evidence" value="ECO:0007669"/>
    <property type="project" value="UniProtKB-ARBA"/>
</dbReference>
<evidence type="ECO:0000259" key="7">
    <source>
        <dbReference type="PROSITE" id="PS51296"/>
    </source>
</evidence>
<keyword evidence="6" id="KW-0411">Iron-sulfur</keyword>